<name>A0A182S6M0_9DIPT</name>
<dbReference type="GO" id="GO:0003677">
    <property type="term" value="F:DNA binding"/>
    <property type="evidence" value="ECO:0007669"/>
    <property type="project" value="UniProtKB-KW"/>
</dbReference>
<evidence type="ECO:0000256" key="3">
    <source>
        <dbReference type="ARBA" id="ARBA00023242"/>
    </source>
</evidence>
<dbReference type="InterPro" id="IPR041384">
    <property type="entry name" value="DNTTIP1_dimer"/>
</dbReference>
<feature type="domain" description="TdIF1 C-terminal" evidence="6">
    <location>
        <begin position="328"/>
        <end position="424"/>
    </location>
</feature>
<protein>
    <submittedName>
        <fullName evidence="7">DNTTIP1_dimer domain-containing protein</fullName>
    </submittedName>
</protein>
<dbReference type="Proteomes" id="UP000075901">
    <property type="component" value="Unassembled WGS sequence"/>
</dbReference>
<evidence type="ECO:0000259" key="6">
    <source>
        <dbReference type="Pfam" id="PF21229"/>
    </source>
</evidence>
<dbReference type="PANTHER" id="PTHR23399:SF2">
    <property type="entry name" value="DEOXYNUCLEOTIDYLTRANSFERASE TERMINAL-INTERACTING PROTEIN 1"/>
    <property type="match status" value="1"/>
</dbReference>
<dbReference type="Pfam" id="PF21229">
    <property type="entry name" value="TdIF1_2nd"/>
    <property type="match status" value="1"/>
</dbReference>
<evidence type="ECO:0000313" key="8">
    <source>
        <dbReference type="Proteomes" id="UP000075901"/>
    </source>
</evidence>
<feature type="region of interest" description="Disordered" evidence="4">
    <location>
        <begin position="218"/>
        <end position="249"/>
    </location>
</feature>
<dbReference type="VEuPathDB" id="VectorBase:AMAM000705"/>
<keyword evidence="2" id="KW-0238">DNA-binding</keyword>
<proteinExistence type="predicted"/>
<feature type="compositionally biased region" description="Low complexity" evidence="4">
    <location>
        <begin position="453"/>
        <end position="498"/>
    </location>
</feature>
<dbReference type="EnsemblMetazoa" id="AMAM000705-RA">
    <property type="protein sequence ID" value="AMAM000705-PA"/>
    <property type="gene ID" value="AMAM000705"/>
</dbReference>
<comment type="subcellular location">
    <subcellularLocation>
        <location evidence="1">Nucleus</location>
    </subcellularLocation>
</comment>
<dbReference type="PANTHER" id="PTHR23399">
    <property type="entry name" value="DEOXYNUCLEOTIDYLTRANSFERASE TERMINAL-INTERACTING PROTEIN 1"/>
    <property type="match status" value="1"/>
</dbReference>
<accession>A0A182S6M0</accession>
<dbReference type="AlphaFoldDB" id="A0A182S6M0"/>
<dbReference type="GO" id="GO:0005634">
    <property type="term" value="C:nucleus"/>
    <property type="evidence" value="ECO:0007669"/>
    <property type="project" value="UniProtKB-SubCell"/>
</dbReference>
<dbReference type="InterPro" id="IPR026064">
    <property type="entry name" value="TdIF1"/>
</dbReference>
<keyword evidence="8" id="KW-1185">Reference proteome</keyword>
<dbReference type="InterPro" id="IPR049121">
    <property type="entry name" value="TdIF1_C"/>
</dbReference>
<evidence type="ECO:0000256" key="2">
    <source>
        <dbReference type="ARBA" id="ARBA00023125"/>
    </source>
</evidence>
<reference evidence="8" key="1">
    <citation type="submission" date="2013-09" db="EMBL/GenBank/DDBJ databases">
        <title>The Genome Sequence of Anopheles maculatus species B.</title>
        <authorList>
            <consortium name="The Broad Institute Genomics Platform"/>
            <person name="Neafsey D.E."/>
            <person name="Besansky N."/>
            <person name="Howell P."/>
            <person name="Walton C."/>
            <person name="Young S.K."/>
            <person name="Zeng Q."/>
            <person name="Gargeya S."/>
            <person name="Fitzgerald M."/>
            <person name="Haas B."/>
            <person name="Abouelleil A."/>
            <person name="Allen A.W."/>
            <person name="Alvarado L."/>
            <person name="Arachchi H.M."/>
            <person name="Berlin A.M."/>
            <person name="Chapman S.B."/>
            <person name="Gainer-Dewar J."/>
            <person name="Goldberg J."/>
            <person name="Griggs A."/>
            <person name="Gujja S."/>
            <person name="Hansen M."/>
            <person name="Howarth C."/>
            <person name="Imamovic A."/>
            <person name="Ireland A."/>
            <person name="Larimer J."/>
            <person name="McCowan C."/>
            <person name="Murphy C."/>
            <person name="Pearson M."/>
            <person name="Poon T.W."/>
            <person name="Priest M."/>
            <person name="Roberts A."/>
            <person name="Saif S."/>
            <person name="Shea T."/>
            <person name="Sisk P."/>
            <person name="Sykes S."/>
            <person name="Wortman J."/>
            <person name="Nusbaum C."/>
            <person name="Birren B."/>
        </authorList>
    </citation>
    <scope>NUCLEOTIDE SEQUENCE [LARGE SCALE GENOMIC DNA]</scope>
    <source>
        <strain evidence="8">maculatus3</strain>
    </source>
</reference>
<keyword evidence="3" id="KW-0539">Nucleus</keyword>
<dbReference type="GO" id="GO:0031491">
    <property type="term" value="F:nucleosome binding"/>
    <property type="evidence" value="ECO:0007669"/>
    <property type="project" value="TreeGrafter"/>
</dbReference>
<feature type="domain" description="DNTTIP1 dimerisation" evidence="5">
    <location>
        <begin position="150"/>
        <end position="216"/>
    </location>
</feature>
<evidence type="ECO:0000259" key="5">
    <source>
        <dbReference type="Pfam" id="PF18192"/>
    </source>
</evidence>
<feature type="region of interest" description="Disordered" evidence="4">
    <location>
        <begin position="436"/>
        <end position="504"/>
    </location>
</feature>
<feature type="compositionally biased region" description="Polar residues" evidence="4">
    <location>
        <begin position="218"/>
        <end position="231"/>
    </location>
</feature>
<dbReference type="Pfam" id="PF18192">
    <property type="entry name" value="DNTTIP1_dimer"/>
    <property type="match status" value="1"/>
</dbReference>
<feature type="region of interest" description="Disordered" evidence="4">
    <location>
        <begin position="82"/>
        <end position="104"/>
    </location>
</feature>
<reference evidence="7" key="2">
    <citation type="submission" date="2020-05" db="UniProtKB">
        <authorList>
            <consortium name="EnsemblMetazoa"/>
        </authorList>
    </citation>
    <scope>IDENTIFICATION</scope>
    <source>
        <strain evidence="7">maculatus3</strain>
    </source>
</reference>
<evidence type="ECO:0000313" key="7">
    <source>
        <dbReference type="EnsemblMetazoa" id="AMAM000705-PA"/>
    </source>
</evidence>
<sequence>FPVSVLSRLVARTKFLPATVVSSVSKRSRISISMVIQRVWRSTAASSSLNVPASAAAVAAATVVTSAISSAGTSVATTVATSASETSSTNSNGGAAANASEPEASAGLHTGMRQKLKNTLSGEATLEALKQRYGTGRSFVSQTANDAAIKSLELLRANIQCYFDKEVDTIVKKFHQTYFVPAIRNIKENLGDGAISDEALKSVFCSLLENTKTQYASQLSSPAGNSLSRANTPGMELSDSDSSTDNAPAAGAATSLLHQALKRKLPEPNQPDLFKRQYFLHGPIFPHAQYQSLATAPTNSGAASNPVSGVASRTTHLSFPTTVITPESLFILDFKAARLLGISDFRDRLANKHPEVLRYCPDTQDRDWLLQQKQVTPLNKNGRFFLLALDDVRKLIERNAFEHTAGGRSADLQGFKVTEMIYGKIQKLLKELTERQRATTDGFESPKAPPPTTLTTARPRISSLSSSHATLTALLSTPHTQPGGESASSSSTVVSLEVGELKRS</sequence>
<organism evidence="7 8">
    <name type="scientific">Anopheles maculatus</name>
    <dbReference type="NCBI Taxonomy" id="74869"/>
    <lineage>
        <taxon>Eukaryota</taxon>
        <taxon>Metazoa</taxon>
        <taxon>Ecdysozoa</taxon>
        <taxon>Arthropoda</taxon>
        <taxon>Hexapoda</taxon>
        <taxon>Insecta</taxon>
        <taxon>Pterygota</taxon>
        <taxon>Neoptera</taxon>
        <taxon>Endopterygota</taxon>
        <taxon>Diptera</taxon>
        <taxon>Nematocera</taxon>
        <taxon>Culicoidea</taxon>
        <taxon>Culicidae</taxon>
        <taxon>Anophelinae</taxon>
        <taxon>Anopheles</taxon>
        <taxon>Anopheles maculatus group</taxon>
    </lineage>
</organism>
<evidence type="ECO:0000256" key="4">
    <source>
        <dbReference type="SAM" id="MobiDB-lite"/>
    </source>
</evidence>
<evidence type="ECO:0000256" key="1">
    <source>
        <dbReference type="ARBA" id="ARBA00004123"/>
    </source>
</evidence>